<accession>A0ABR3ISN7</accession>
<keyword evidence="5" id="KW-1185">Reference proteome</keyword>
<evidence type="ECO:0000256" key="1">
    <source>
        <dbReference type="ARBA" id="ARBA00038215"/>
    </source>
</evidence>
<dbReference type="EMBL" id="JASNQZ010000015">
    <property type="protein sequence ID" value="KAL0946324.1"/>
    <property type="molecule type" value="Genomic_DNA"/>
</dbReference>
<evidence type="ECO:0000313" key="5">
    <source>
        <dbReference type="Proteomes" id="UP001556367"/>
    </source>
</evidence>
<dbReference type="Pfam" id="PF00144">
    <property type="entry name" value="Beta-lactamase"/>
    <property type="match status" value="1"/>
</dbReference>
<feature type="domain" description="Beta-lactamase-related" evidence="3">
    <location>
        <begin position="55"/>
        <end position="388"/>
    </location>
</feature>
<name>A0ABR3ISN7_9AGAR</name>
<proteinExistence type="inferred from homology"/>
<feature type="chain" id="PRO_5046461062" description="Beta-lactamase-related domain-containing protein" evidence="2">
    <location>
        <begin position="27"/>
        <end position="592"/>
    </location>
</feature>
<sequence>MHIPSRLFVAGASLSSLSILLANAQGATNTSTQILTPEVDAFINGILSEWGSAGGVGVAVVRQTASGEWQIETKGYGTAKADGTNVTENTLFAIGSNSKLFTSIATGLLISNESLTPRLSWDTKIASVIPDWGLMDPIASAGASIIDTMSHRTGLPRHDLMYKINDSVPDLIKRLRFLRNSTEFRDRFQYCNLGYGVLSYLPTAVLPDHPPFARYVKAHIFDPLGLNSTTYAFEVANATGNLADGFQREVSNVTAGPLDRGIPHAIPYWSKFGGEDGNLVSGPGGIISNAVDMATWLQSLLLGGANPATNASVIPATIINTVATGLTVLSGSPPIPVLSPQVYGGGQIQSTYRGHVVVEHDGGVPGFTSAIARMPYDNIGVAVLSNDGNVGFAFTQVLKFRIFDAALGITPFDFDPLLKQVAVEGVGPALPRPANATPPASGFEAIAGKYFDEGYGAVELCSAVNGSSPSAASKSCQSLLANASTILPGVLDPAVPTYLARVDKVLAEFLSFTHYDGDVFNVSTLVSYPTGNASAPFWVDGGAPGIAGVVATFSSDGNTTGFGITGGAWGAIADEPIGNTVKERSEVWFAKV</sequence>
<dbReference type="InterPro" id="IPR050491">
    <property type="entry name" value="AmpC-like"/>
</dbReference>
<keyword evidence="2" id="KW-0732">Signal</keyword>
<organism evidence="4 5">
    <name type="scientific">Hohenbuehelia grisea</name>
    <dbReference type="NCBI Taxonomy" id="104357"/>
    <lineage>
        <taxon>Eukaryota</taxon>
        <taxon>Fungi</taxon>
        <taxon>Dikarya</taxon>
        <taxon>Basidiomycota</taxon>
        <taxon>Agaricomycotina</taxon>
        <taxon>Agaricomycetes</taxon>
        <taxon>Agaricomycetidae</taxon>
        <taxon>Agaricales</taxon>
        <taxon>Pleurotineae</taxon>
        <taxon>Pleurotaceae</taxon>
        <taxon>Hohenbuehelia</taxon>
    </lineage>
</organism>
<comment type="similarity">
    <text evidence="1">Belongs to the peptidase S12 family.</text>
</comment>
<gene>
    <name evidence="4" type="ORF">HGRIS_012563</name>
</gene>
<dbReference type="PANTHER" id="PTHR46825">
    <property type="entry name" value="D-ALANYL-D-ALANINE-CARBOXYPEPTIDASE/ENDOPEPTIDASE AMPH"/>
    <property type="match status" value="1"/>
</dbReference>
<evidence type="ECO:0000259" key="3">
    <source>
        <dbReference type="Pfam" id="PF00144"/>
    </source>
</evidence>
<protein>
    <recommendedName>
        <fullName evidence="3">Beta-lactamase-related domain-containing protein</fullName>
    </recommendedName>
</protein>
<dbReference type="PANTHER" id="PTHR46825:SF15">
    <property type="entry name" value="BETA-LACTAMASE-RELATED DOMAIN-CONTAINING PROTEIN"/>
    <property type="match status" value="1"/>
</dbReference>
<dbReference type="InterPro" id="IPR001466">
    <property type="entry name" value="Beta-lactam-related"/>
</dbReference>
<reference evidence="5" key="1">
    <citation type="submission" date="2024-06" db="EMBL/GenBank/DDBJ databases">
        <title>Multi-omics analyses provide insights into the biosynthesis of the anticancer antibiotic pleurotin in Hohenbuehelia grisea.</title>
        <authorList>
            <person name="Weaver J.A."/>
            <person name="Alberti F."/>
        </authorList>
    </citation>
    <scope>NUCLEOTIDE SEQUENCE [LARGE SCALE GENOMIC DNA]</scope>
    <source>
        <strain evidence="5">T-177</strain>
    </source>
</reference>
<feature type="signal peptide" evidence="2">
    <location>
        <begin position="1"/>
        <end position="26"/>
    </location>
</feature>
<dbReference type="SUPFAM" id="SSF56601">
    <property type="entry name" value="beta-lactamase/transpeptidase-like"/>
    <property type="match status" value="1"/>
</dbReference>
<evidence type="ECO:0000256" key="2">
    <source>
        <dbReference type="SAM" id="SignalP"/>
    </source>
</evidence>
<dbReference type="Gene3D" id="3.40.710.10">
    <property type="entry name" value="DD-peptidase/beta-lactamase superfamily"/>
    <property type="match status" value="1"/>
</dbReference>
<comment type="caution">
    <text evidence="4">The sequence shown here is derived from an EMBL/GenBank/DDBJ whole genome shotgun (WGS) entry which is preliminary data.</text>
</comment>
<dbReference type="Proteomes" id="UP001556367">
    <property type="component" value="Unassembled WGS sequence"/>
</dbReference>
<dbReference type="InterPro" id="IPR012338">
    <property type="entry name" value="Beta-lactam/transpept-like"/>
</dbReference>
<evidence type="ECO:0000313" key="4">
    <source>
        <dbReference type="EMBL" id="KAL0946324.1"/>
    </source>
</evidence>